<gene>
    <name evidence="10" type="ORF">CR155_13370</name>
</gene>
<comment type="similarity">
    <text evidence="2">Belongs to the binding-protein-dependent transport system permease family. CysTW subfamily.</text>
</comment>
<evidence type="ECO:0000256" key="8">
    <source>
        <dbReference type="RuleBase" id="RU363032"/>
    </source>
</evidence>
<dbReference type="PANTHER" id="PTHR42929">
    <property type="entry name" value="INNER MEMBRANE ABC TRANSPORTER PERMEASE PROTEIN YDCU-RELATED-RELATED"/>
    <property type="match status" value="1"/>
</dbReference>
<feature type="transmembrane region" description="Helical" evidence="8">
    <location>
        <begin position="223"/>
        <end position="245"/>
    </location>
</feature>
<evidence type="ECO:0000256" key="1">
    <source>
        <dbReference type="ARBA" id="ARBA00004651"/>
    </source>
</evidence>
<dbReference type="OrthoDB" id="9156191at2"/>
<feature type="transmembrane region" description="Helical" evidence="8">
    <location>
        <begin position="81"/>
        <end position="105"/>
    </location>
</feature>
<protein>
    <submittedName>
        <fullName evidence="10">ABC transporter permease</fullName>
    </submittedName>
</protein>
<dbReference type="GO" id="GO:0005886">
    <property type="term" value="C:plasma membrane"/>
    <property type="evidence" value="ECO:0007669"/>
    <property type="project" value="UniProtKB-SubCell"/>
</dbReference>
<comment type="caution">
    <text evidence="10">The sequence shown here is derived from an EMBL/GenBank/DDBJ whole genome shotgun (WGS) entry which is preliminary data.</text>
</comment>
<keyword evidence="4" id="KW-1003">Cell membrane</keyword>
<sequence>MADSVAVSADVRRSHRPWFGNPTPWLLCGPALLLFLGLLLIPLLLTAVLSFSVYDSTTGTGEGYTFAHYVEVLTDSYYHEIFLRTGGMSLAVTVLCVALGVPEALILSRMRSPWRAIFLVVILGPLLISVIVRTLGWAILMGNEGLINSALQSLGLISSPFKMLYTMGGVTIALTHVLIPFMIISVWASIQKLDPSVENAGLSLGASPLTVLRRVILPQIMPGVLSGSIIVFALAASAFATPAILGGRRLKVVATAAYDEFTATLNWPLGAAIAILLLIAMVLIILGSNYLVERRYHAVFER</sequence>
<feature type="transmembrane region" description="Helical" evidence="8">
    <location>
        <begin position="163"/>
        <end position="188"/>
    </location>
</feature>
<keyword evidence="6 8" id="KW-1133">Transmembrane helix</keyword>
<dbReference type="GO" id="GO:0055085">
    <property type="term" value="P:transmembrane transport"/>
    <property type="evidence" value="ECO:0007669"/>
    <property type="project" value="InterPro"/>
</dbReference>
<dbReference type="CDD" id="cd06261">
    <property type="entry name" value="TM_PBP2"/>
    <property type="match status" value="1"/>
</dbReference>
<reference evidence="10 11" key="1">
    <citation type="submission" date="2017-10" db="EMBL/GenBank/DDBJ databases">
        <title>Two draft genome sequences of Pusillimonas sp. strains isolated from a nitrate- and radionuclide-contaminated groundwater in Russia.</title>
        <authorList>
            <person name="Grouzdev D.S."/>
            <person name="Tourova T.P."/>
            <person name="Goeva M.A."/>
            <person name="Babich T.L."/>
            <person name="Sokolova D.S."/>
            <person name="Abdullin R."/>
            <person name="Poltaraus A.B."/>
            <person name="Toshchakov S.V."/>
            <person name="Nazina T.N."/>
        </authorList>
    </citation>
    <scope>NUCLEOTIDE SEQUENCE [LARGE SCALE GENOMIC DNA]</scope>
    <source>
        <strain evidence="10 11">JR1/69-2-13</strain>
    </source>
</reference>
<evidence type="ECO:0000256" key="2">
    <source>
        <dbReference type="ARBA" id="ARBA00007069"/>
    </source>
</evidence>
<keyword evidence="7 8" id="KW-0472">Membrane</keyword>
<evidence type="ECO:0000313" key="11">
    <source>
        <dbReference type="Proteomes" id="UP000234328"/>
    </source>
</evidence>
<dbReference type="Pfam" id="PF00528">
    <property type="entry name" value="BPD_transp_1"/>
    <property type="match status" value="1"/>
</dbReference>
<evidence type="ECO:0000256" key="3">
    <source>
        <dbReference type="ARBA" id="ARBA00022448"/>
    </source>
</evidence>
<dbReference type="AlphaFoldDB" id="A0A2N4UE40"/>
<accession>A0A2N4UE40</accession>
<evidence type="ECO:0000256" key="4">
    <source>
        <dbReference type="ARBA" id="ARBA00022475"/>
    </source>
</evidence>
<dbReference type="PROSITE" id="PS50928">
    <property type="entry name" value="ABC_TM1"/>
    <property type="match status" value="1"/>
</dbReference>
<feature type="transmembrane region" description="Helical" evidence="8">
    <location>
        <begin position="117"/>
        <end position="140"/>
    </location>
</feature>
<evidence type="ECO:0000256" key="6">
    <source>
        <dbReference type="ARBA" id="ARBA00022989"/>
    </source>
</evidence>
<dbReference type="InterPro" id="IPR035906">
    <property type="entry name" value="MetI-like_sf"/>
</dbReference>
<dbReference type="Proteomes" id="UP000234328">
    <property type="component" value="Unassembled WGS sequence"/>
</dbReference>
<feature type="domain" description="ABC transmembrane type-1" evidence="9">
    <location>
        <begin position="82"/>
        <end position="288"/>
    </location>
</feature>
<dbReference type="InterPro" id="IPR000515">
    <property type="entry name" value="MetI-like"/>
</dbReference>
<dbReference type="EMBL" id="PDNV01000008">
    <property type="protein sequence ID" value="PLC53267.1"/>
    <property type="molecule type" value="Genomic_DNA"/>
</dbReference>
<dbReference type="SUPFAM" id="SSF161098">
    <property type="entry name" value="MetI-like"/>
    <property type="match status" value="1"/>
</dbReference>
<dbReference type="RefSeq" id="WP_102070537.1">
    <property type="nucleotide sequence ID" value="NZ_PDNV01000008.1"/>
</dbReference>
<keyword evidence="5 8" id="KW-0812">Transmembrane</keyword>
<evidence type="ECO:0000259" key="9">
    <source>
        <dbReference type="PROSITE" id="PS50928"/>
    </source>
</evidence>
<organism evidence="10 11">
    <name type="scientific">Pollutimonas nitritireducens</name>
    <dbReference type="NCBI Taxonomy" id="2045209"/>
    <lineage>
        <taxon>Bacteria</taxon>
        <taxon>Pseudomonadati</taxon>
        <taxon>Pseudomonadota</taxon>
        <taxon>Betaproteobacteria</taxon>
        <taxon>Burkholderiales</taxon>
        <taxon>Alcaligenaceae</taxon>
        <taxon>Pollutimonas</taxon>
    </lineage>
</organism>
<comment type="subcellular location">
    <subcellularLocation>
        <location evidence="1 8">Cell membrane</location>
        <topology evidence="1 8">Multi-pass membrane protein</topology>
    </subcellularLocation>
</comment>
<dbReference type="PANTHER" id="PTHR42929:SF5">
    <property type="entry name" value="ABC TRANSPORTER PERMEASE PROTEIN"/>
    <property type="match status" value="1"/>
</dbReference>
<keyword evidence="3 8" id="KW-0813">Transport</keyword>
<proteinExistence type="inferred from homology"/>
<name>A0A2N4UE40_9BURK</name>
<keyword evidence="11" id="KW-1185">Reference proteome</keyword>
<evidence type="ECO:0000256" key="5">
    <source>
        <dbReference type="ARBA" id="ARBA00022692"/>
    </source>
</evidence>
<feature type="transmembrane region" description="Helical" evidence="8">
    <location>
        <begin position="265"/>
        <end position="292"/>
    </location>
</feature>
<evidence type="ECO:0000256" key="7">
    <source>
        <dbReference type="ARBA" id="ARBA00023136"/>
    </source>
</evidence>
<dbReference type="Gene3D" id="1.10.3720.10">
    <property type="entry name" value="MetI-like"/>
    <property type="match status" value="1"/>
</dbReference>
<evidence type="ECO:0000313" key="10">
    <source>
        <dbReference type="EMBL" id="PLC53267.1"/>
    </source>
</evidence>
<feature type="transmembrane region" description="Helical" evidence="8">
    <location>
        <begin position="25"/>
        <end position="54"/>
    </location>
</feature>